<comment type="caution">
    <text evidence="8">The sequence shown here is derived from an EMBL/GenBank/DDBJ whole genome shotgun (WGS) entry which is preliminary data.</text>
</comment>
<dbReference type="AlphaFoldDB" id="A0A443RA75"/>
<comment type="function">
    <text evidence="1">May increase the toxicity of alpha-latrotoxin and/or other venom components. Is non-toxic to mice and to the cockroach Periplaneta americana.</text>
</comment>
<evidence type="ECO:0000256" key="7">
    <source>
        <dbReference type="PIRSR" id="PIRSR631098-51"/>
    </source>
</evidence>
<evidence type="ECO:0000256" key="4">
    <source>
        <dbReference type="ARBA" id="ARBA00022525"/>
    </source>
</evidence>
<dbReference type="OrthoDB" id="6365952at2759"/>
<comment type="subcellular location">
    <subcellularLocation>
        <location evidence="2">Secreted</location>
    </subcellularLocation>
</comment>
<evidence type="ECO:0000256" key="6">
    <source>
        <dbReference type="ARBA" id="ARBA00023157"/>
    </source>
</evidence>
<dbReference type="GO" id="GO:0005576">
    <property type="term" value="C:extracellular region"/>
    <property type="evidence" value="ECO:0007669"/>
    <property type="project" value="UniProtKB-SubCell"/>
</dbReference>
<dbReference type="GO" id="GO:0007623">
    <property type="term" value="P:circadian rhythm"/>
    <property type="evidence" value="ECO:0007669"/>
    <property type="project" value="TreeGrafter"/>
</dbReference>
<gene>
    <name evidence="8" type="ORF">B4U79_03319</name>
</gene>
<dbReference type="GO" id="GO:0005184">
    <property type="term" value="F:neuropeptide hormone activity"/>
    <property type="evidence" value="ECO:0007669"/>
    <property type="project" value="InterPro"/>
</dbReference>
<dbReference type="PANTHER" id="PTHR35981">
    <property type="entry name" value="ION TRANSPORT PEPTIDE, ISOFORM C"/>
    <property type="match status" value="1"/>
</dbReference>
<evidence type="ECO:0000313" key="8">
    <source>
        <dbReference type="EMBL" id="RWS12185.1"/>
    </source>
</evidence>
<keyword evidence="5" id="KW-0372">Hormone</keyword>
<feature type="disulfide bond" evidence="7">
    <location>
        <begin position="27"/>
        <end position="43"/>
    </location>
</feature>
<sequence length="80" mass="9444">MPKRSFASLGCLGVYNAAYFARVSRVCQDCYYMYRNDDLDTLCRSNCFNNEHFKKCLEALLLSNQKEDYNRMVMDLYGKK</sequence>
<dbReference type="SUPFAM" id="SSF81778">
    <property type="entry name" value="Crustacean CHH/MIH/GIH neurohormone"/>
    <property type="match status" value="1"/>
</dbReference>
<accession>A0A443RA75</accession>
<evidence type="ECO:0000256" key="2">
    <source>
        <dbReference type="ARBA" id="ARBA00004613"/>
    </source>
</evidence>
<dbReference type="InterPro" id="IPR018251">
    <property type="entry name" value="Crust_neurhormone_CS"/>
</dbReference>
<feature type="disulfide bond" evidence="7">
    <location>
        <begin position="30"/>
        <end position="56"/>
    </location>
</feature>
<dbReference type="InterPro" id="IPR001166">
    <property type="entry name" value="Hyperglycemic"/>
</dbReference>
<evidence type="ECO:0000256" key="3">
    <source>
        <dbReference type="ARBA" id="ARBA00005447"/>
    </source>
</evidence>
<keyword evidence="4" id="KW-0964">Secreted</keyword>
<keyword evidence="6 7" id="KW-1015">Disulfide bond</keyword>
<dbReference type="STRING" id="1965070.A0A443RA75"/>
<evidence type="ECO:0000256" key="5">
    <source>
        <dbReference type="ARBA" id="ARBA00022702"/>
    </source>
</evidence>
<dbReference type="InterPro" id="IPR035957">
    <property type="entry name" value="Crust_neurohorm_sf"/>
</dbReference>
<evidence type="ECO:0000313" key="9">
    <source>
        <dbReference type="Proteomes" id="UP000285301"/>
    </source>
</evidence>
<dbReference type="PANTHER" id="PTHR35981:SF2">
    <property type="entry name" value="ION TRANSPORT PEPTIDE, ISOFORM C"/>
    <property type="match status" value="1"/>
</dbReference>
<comment type="similarity">
    <text evidence="3">Belongs to the arthropod CHH/MIH/GIH/VIH hormone family.</text>
</comment>
<dbReference type="InterPro" id="IPR031098">
    <property type="entry name" value="Crust_neurohorm"/>
</dbReference>
<dbReference type="Pfam" id="PF01147">
    <property type="entry name" value="Crust_neurohorm"/>
    <property type="match status" value="1"/>
</dbReference>
<dbReference type="Gene3D" id="1.10.2010.10">
    <property type="entry name" value="Crustacean CHH/MIH/GIH neurohormone"/>
    <property type="match status" value="1"/>
</dbReference>
<keyword evidence="9" id="KW-1185">Reference proteome</keyword>
<evidence type="ECO:0000256" key="1">
    <source>
        <dbReference type="ARBA" id="ARBA00003845"/>
    </source>
</evidence>
<dbReference type="EMBL" id="NCKU01001401">
    <property type="protein sequence ID" value="RWS12185.1"/>
    <property type="molecule type" value="Genomic_DNA"/>
</dbReference>
<protein>
    <submittedName>
        <fullName evidence="8">Ion transport peptide-like protein</fullName>
    </submittedName>
</protein>
<dbReference type="Proteomes" id="UP000285301">
    <property type="component" value="Unassembled WGS sequence"/>
</dbReference>
<name>A0A443RA75_9ACAR</name>
<dbReference type="PRINTS" id="PR00550">
    <property type="entry name" value="HYPRGLYCEMIC"/>
</dbReference>
<feature type="disulfide bond" evidence="7">
    <location>
        <begin position="11"/>
        <end position="47"/>
    </location>
</feature>
<reference evidence="8 9" key="1">
    <citation type="journal article" date="2018" name="Gigascience">
        <title>Genomes of trombidid mites reveal novel predicted allergens and laterally-transferred genes associated with secondary metabolism.</title>
        <authorList>
            <person name="Dong X."/>
            <person name="Chaisiri K."/>
            <person name="Xia D."/>
            <person name="Armstrong S.D."/>
            <person name="Fang Y."/>
            <person name="Donnelly M.J."/>
            <person name="Kadowaki T."/>
            <person name="McGarry J.W."/>
            <person name="Darby A.C."/>
            <person name="Makepeace B.L."/>
        </authorList>
    </citation>
    <scope>NUCLEOTIDE SEQUENCE [LARGE SCALE GENOMIC DNA]</scope>
    <source>
        <strain evidence="8">UoL-WK</strain>
    </source>
</reference>
<organism evidence="8 9">
    <name type="scientific">Dinothrombium tinctorium</name>
    <dbReference type="NCBI Taxonomy" id="1965070"/>
    <lineage>
        <taxon>Eukaryota</taxon>
        <taxon>Metazoa</taxon>
        <taxon>Ecdysozoa</taxon>
        <taxon>Arthropoda</taxon>
        <taxon>Chelicerata</taxon>
        <taxon>Arachnida</taxon>
        <taxon>Acari</taxon>
        <taxon>Acariformes</taxon>
        <taxon>Trombidiformes</taxon>
        <taxon>Prostigmata</taxon>
        <taxon>Anystina</taxon>
        <taxon>Parasitengona</taxon>
        <taxon>Trombidioidea</taxon>
        <taxon>Trombidiidae</taxon>
        <taxon>Dinothrombium</taxon>
    </lineage>
</organism>
<dbReference type="PROSITE" id="PS01250">
    <property type="entry name" value="CHH_MIH_GIH"/>
    <property type="match status" value="1"/>
</dbReference>
<proteinExistence type="inferred from homology"/>